<sequence length="155" mass="16796">MVKLPLVQSANAAFVASQQPLVAVVVGGTFNIGAHTVKCLAATHGKTGNGLRLYILGRKAKAAEEIIAECQKLCPSGQFIFIQVTDLALLKNVDLVCTELVQREEKEAKAKGGIPKIDILLMTQGIARPWDPRNGWCIELPSLLLPQRRLCAKLL</sequence>
<reference evidence="2 3" key="1">
    <citation type="submission" date="2020-03" db="EMBL/GenBank/DDBJ databases">
        <title>Draft Genome Sequence of Cudoniella acicularis.</title>
        <authorList>
            <person name="Buettner E."/>
            <person name="Kellner H."/>
        </authorList>
    </citation>
    <scope>NUCLEOTIDE SEQUENCE [LARGE SCALE GENOMIC DNA]</scope>
    <source>
        <strain evidence="2 3">DSM 108380</strain>
    </source>
</reference>
<name>A0A8H4VXV3_9HELO</name>
<organism evidence="2 3">
    <name type="scientific">Cudoniella acicularis</name>
    <dbReference type="NCBI Taxonomy" id="354080"/>
    <lineage>
        <taxon>Eukaryota</taxon>
        <taxon>Fungi</taxon>
        <taxon>Dikarya</taxon>
        <taxon>Ascomycota</taxon>
        <taxon>Pezizomycotina</taxon>
        <taxon>Leotiomycetes</taxon>
        <taxon>Helotiales</taxon>
        <taxon>Tricladiaceae</taxon>
        <taxon>Cudoniella</taxon>
    </lineage>
</organism>
<evidence type="ECO:0000313" key="2">
    <source>
        <dbReference type="EMBL" id="KAF4624345.1"/>
    </source>
</evidence>
<proteinExistence type="predicted"/>
<keyword evidence="3" id="KW-1185">Reference proteome</keyword>
<dbReference type="InterPro" id="IPR036291">
    <property type="entry name" value="NAD(P)-bd_dom_sf"/>
</dbReference>
<dbReference type="EMBL" id="JAAMPI010001684">
    <property type="protein sequence ID" value="KAF4624345.1"/>
    <property type="molecule type" value="Genomic_DNA"/>
</dbReference>
<dbReference type="SUPFAM" id="SSF51735">
    <property type="entry name" value="NAD(P)-binding Rossmann-fold domains"/>
    <property type="match status" value="1"/>
</dbReference>
<dbReference type="AlphaFoldDB" id="A0A8H4VXV3"/>
<dbReference type="InterPro" id="IPR052228">
    <property type="entry name" value="Sec_Metab_Biosynth_Oxidored"/>
</dbReference>
<dbReference type="PANTHER" id="PTHR47534">
    <property type="entry name" value="YALI0E05731P"/>
    <property type="match status" value="1"/>
</dbReference>
<dbReference type="Gene3D" id="3.40.50.720">
    <property type="entry name" value="NAD(P)-binding Rossmann-like Domain"/>
    <property type="match status" value="1"/>
</dbReference>
<dbReference type="Proteomes" id="UP000566819">
    <property type="component" value="Unassembled WGS sequence"/>
</dbReference>
<evidence type="ECO:0000313" key="3">
    <source>
        <dbReference type="Proteomes" id="UP000566819"/>
    </source>
</evidence>
<protein>
    <submittedName>
        <fullName evidence="2">Uncharacterized protein</fullName>
    </submittedName>
</protein>
<gene>
    <name evidence="2" type="ORF">G7Y89_g13828</name>
</gene>
<keyword evidence="1" id="KW-0560">Oxidoreductase</keyword>
<dbReference type="PANTHER" id="PTHR47534:SF3">
    <property type="entry name" value="ALCOHOL DEHYDROGENASE-LIKE C-TERMINAL DOMAIN-CONTAINING PROTEIN"/>
    <property type="match status" value="1"/>
</dbReference>
<comment type="caution">
    <text evidence="2">The sequence shown here is derived from an EMBL/GenBank/DDBJ whole genome shotgun (WGS) entry which is preliminary data.</text>
</comment>
<accession>A0A8H4VXV3</accession>
<evidence type="ECO:0000256" key="1">
    <source>
        <dbReference type="ARBA" id="ARBA00023002"/>
    </source>
</evidence>
<dbReference type="GO" id="GO:0016491">
    <property type="term" value="F:oxidoreductase activity"/>
    <property type="evidence" value="ECO:0007669"/>
    <property type="project" value="UniProtKB-KW"/>
</dbReference>
<dbReference type="OrthoDB" id="2898509at2759"/>